<evidence type="ECO:0000313" key="6">
    <source>
        <dbReference type="EMBL" id="CAL4758863.1"/>
    </source>
</evidence>
<proteinExistence type="predicted"/>
<dbReference type="EMBL" id="CAMXCT020000001">
    <property type="protein sequence ID" value="CAL1124926.1"/>
    <property type="molecule type" value="Genomic_DNA"/>
</dbReference>
<dbReference type="InterPro" id="IPR006311">
    <property type="entry name" value="TAT_signal"/>
</dbReference>
<evidence type="ECO:0000313" key="4">
    <source>
        <dbReference type="EMBL" id="CAI3971551.1"/>
    </source>
</evidence>
<keyword evidence="2" id="KW-1133">Transmembrane helix</keyword>
<dbReference type="InterPro" id="IPR053135">
    <property type="entry name" value="AKR2_Oxidoreductase"/>
</dbReference>
<dbReference type="SUPFAM" id="SSF51430">
    <property type="entry name" value="NAD(P)-linked oxidoreductase"/>
    <property type="match status" value="1"/>
</dbReference>
<reference evidence="5" key="2">
    <citation type="submission" date="2024-04" db="EMBL/GenBank/DDBJ databases">
        <authorList>
            <person name="Chen Y."/>
            <person name="Shah S."/>
            <person name="Dougan E. K."/>
            <person name="Thang M."/>
            <person name="Chan C."/>
        </authorList>
    </citation>
    <scope>NUCLEOTIDE SEQUENCE [LARGE SCALE GENOMIC DNA]</scope>
</reference>
<reference evidence="4" key="1">
    <citation type="submission" date="2022-10" db="EMBL/GenBank/DDBJ databases">
        <authorList>
            <person name="Chen Y."/>
            <person name="Dougan E. K."/>
            <person name="Chan C."/>
            <person name="Rhodes N."/>
            <person name="Thang M."/>
        </authorList>
    </citation>
    <scope>NUCLEOTIDE SEQUENCE</scope>
</reference>
<evidence type="ECO:0000313" key="5">
    <source>
        <dbReference type="EMBL" id="CAL1124926.1"/>
    </source>
</evidence>
<dbReference type="Gene3D" id="3.20.20.100">
    <property type="entry name" value="NADP-dependent oxidoreductase domain"/>
    <property type="match status" value="1"/>
</dbReference>
<evidence type="ECO:0000256" key="2">
    <source>
        <dbReference type="SAM" id="Phobius"/>
    </source>
</evidence>
<evidence type="ECO:0000313" key="7">
    <source>
        <dbReference type="Proteomes" id="UP001152797"/>
    </source>
</evidence>
<keyword evidence="2" id="KW-0472">Membrane</keyword>
<feature type="transmembrane region" description="Helical" evidence="2">
    <location>
        <begin position="1424"/>
        <end position="1444"/>
    </location>
</feature>
<feature type="region of interest" description="Disordered" evidence="1">
    <location>
        <begin position="545"/>
        <end position="569"/>
    </location>
</feature>
<dbReference type="SUPFAM" id="SSF53649">
    <property type="entry name" value="Alkaline phosphatase-like"/>
    <property type="match status" value="1"/>
</dbReference>
<dbReference type="PANTHER" id="PTHR43312:SF1">
    <property type="entry name" value="NADP-DEPENDENT OXIDOREDUCTASE DOMAIN-CONTAINING PROTEIN"/>
    <property type="match status" value="1"/>
</dbReference>
<keyword evidence="7" id="KW-1185">Reference proteome</keyword>
<dbReference type="OrthoDB" id="48988at2759"/>
<dbReference type="InterPro" id="IPR017850">
    <property type="entry name" value="Alkaline_phosphatase_core_sf"/>
</dbReference>
<evidence type="ECO:0000256" key="1">
    <source>
        <dbReference type="SAM" id="MobiDB-lite"/>
    </source>
</evidence>
<dbReference type="EMBL" id="CAMXCT030000001">
    <property type="protein sequence ID" value="CAL4758863.1"/>
    <property type="molecule type" value="Genomic_DNA"/>
</dbReference>
<gene>
    <name evidence="4" type="ORF">C1SCF055_LOCUS141</name>
</gene>
<organism evidence="4">
    <name type="scientific">Cladocopium goreaui</name>
    <dbReference type="NCBI Taxonomy" id="2562237"/>
    <lineage>
        <taxon>Eukaryota</taxon>
        <taxon>Sar</taxon>
        <taxon>Alveolata</taxon>
        <taxon>Dinophyceae</taxon>
        <taxon>Suessiales</taxon>
        <taxon>Symbiodiniaceae</taxon>
        <taxon>Cladocopium</taxon>
    </lineage>
</organism>
<feature type="transmembrane region" description="Helical" evidence="2">
    <location>
        <begin position="1337"/>
        <end position="1358"/>
    </location>
</feature>
<comment type="caution">
    <text evidence="4">The sequence shown here is derived from an EMBL/GenBank/DDBJ whole genome shotgun (WGS) entry which is preliminary data.</text>
</comment>
<feature type="transmembrane region" description="Helical" evidence="2">
    <location>
        <begin position="895"/>
        <end position="912"/>
    </location>
</feature>
<dbReference type="PRINTS" id="PR00069">
    <property type="entry name" value="ALDKETRDTASE"/>
</dbReference>
<dbReference type="InterPro" id="IPR020471">
    <property type="entry name" value="AKR"/>
</dbReference>
<keyword evidence="2" id="KW-0812">Transmembrane</keyword>
<name>A0A9P1BDU7_9DINO</name>
<protein>
    <submittedName>
        <fullName evidence="6">L-galactose dehydrogenase (At-GalDH) (L-GalDH)</fullName>
    </submittedName>
</protein>
<dbReference type="EMBL" id="CAMXCT010000001">
    <property type="protein sequence ID" value="CAI3971551.1"/>
    <property type="molecule type" value="Genomic_DNA"/>
</dbReference>
<dbReference type="PANTHER" id="PTHR43312">
    <property type="entry name" value="D-THREO-ALDOSE 1-DEHYDROGENASE"/>
    <property type="match status" value="1"/>
</dbReference>
<dbReference type="GO" id="GO:0016491">
    <property type="term" value="F:oxidoreductase activity"/>
    <property type="evidence" value="ECO:0007669"/>
    <property type="project" value="InterPro"/>
</dbReference>
<dbReference type="InterPro" id="IPR036812">
    <property type="entry name" value="NAD(P)_OxRdtase_dom_sf"/>
</dbReference>
<dbReference type="InterPro" id="IPR010869">
    <property type="entry name" value="DUF1501"/>
</dbReference>
<feature type="transmembrane region" description="Helical" evidence="2">
    <location>
        <begin position="1456"/>
        <end position="1477"/>
    </location>
</feature>
<feature type="transmembrane region" description="Helical" evidence="2">
    <location>
        <begin position="1311"/>
        <end position="1331"/>
    </location>
</feature>
<dbReference type="PROSITE" id="PS51318">
    <property type="entry name" value="TAT"/>
    <property type="match status" value="1"/>
</dbReference>
<feature type="transmembrane region" description="Helical" evidence="2">
    <location>
        <begin position="918"/>
        <end position="937"/>
    </location>
</feature>
<dbReference type="Proteomes" id="UP001152797">
    <property type="component" value="Unassembled WGS sequence"/>
</dbReference>
<dbReference type="InterPro" id="IPR023210">
    <property type="entry name" value="NADP_OxRdtase_dom"/>
</dbReference>
<feature type="compositionally biased region" description="Low complexity" evidence="1">
    <location>
        <begin position="545"/>
        <end position="559"/>
    </location>
</feature>
<feature type="domain" description="NADP-dependent oxidoreductase" evidence="3">
    <location>
        <begin position="600"/>
        <end position="834"/>
    </location>
</feature>
<evidence type="ECO:0000259" key="3">
    <source>
        <dbReference type="Pfam" id="PF00248"/>
    </source>
</evidence>
<dbReference type="Pfam" id="PF00248">
    <property type="entry name" value="Aldo_ket_red"/>
    <property type="match status" value="1"/>
</dbReference>
<sequence length="1559" mass="170881">MSHDSNRSPNSTHELISQAVRRRTFLVAGGLGFAGMSLPGLATQGAALQASGGRAKSTILFFLCGGSSHIDTWDMKPEAPVEFRGEFNPIATTAPDIQLCEHLPHLAQQAHHLAIVRSLGHYGRGTGDHHAGYYYNLTGHAPDVSFRTLANDRRPEPTDWPYIGCVVGAKRSPHPYLPNAVSLPHKPSRLPYTRPGQFAALLGVEHDPLYVDGNVDKPLEFSVPALELRGDLSPERVAARRSLLDGIDAAERAFDSTVDSVTYSKQQEKAFSLLTSAKAKAAFNLADEPEALRERYGQTVNGMSLLIARRLVEAEVPFITVFWKENMKFAKQCKSAGGWDTHGNNFNCLRDRLLPEFDRGFSALIEDLDQRGRLDETLLVVNSEMGRKPQIGDVRSGGVSGAGRDHWTHCMSVLMAGGGIRGGQVYGSSDREGQYPANRPVGPEHIAHTIYHAMGVNDLTTTDRQGRPLLFLVASLTAAGNLLDLGCGDDLSFGLEQVEARGAHRFFSRKASLMRESQQDLRRRTFLKSSLMAAGATGFTHSLATPQAKAAPAEKAGSADPSAIPTRPFGSTGRTLPILAMGGSAMVGLFIRAYGTELLPLDERKAMVRHAYDSGIRYFDTARVYGESESIMGAGLKGVRENCYVATKMHFPDAKMTRQSVEKSLEQLDMDYVDCVQIHSPAIERVGFDGAMKIHAELVKLRDEGLLKYIGLTTHVAFETVLKMIETGGFDQVLLAYGYFRKGMDTMLSNQNIEFREQCLAKAYDQKMAIVAMKVLGANIMSHNAKNVVGDYDEAQLAKVPPAAIRWVLRDERVSMLNIGVSMPADIDRNLATLTADTTYTNEDRDVLAEFSARAYESKLVKEMEALAYLLVSPAYESDQGLLSELTEKQRQMRYWPWVTVLGMLFFSYLVLIGASSLVLWFLGITLLPAVVGAFYLDLLQKSVVLMYDLDEASEAAFHNVFEAVDELARCGAAWHISARGDVYDSKYHAGASNLVQRKSISIGQREPPYVRTNLSIPRIPLGDRTLYFLPDRLLLYASGGIGSLDYSDVRVEREATNFIESGTVPRDAKVVDHTWKYVNKSGGPDRRFKDNHEIPVCEYLQIHLSSGSGLNEQLQISNASAGTSLQTTLDRMASVLHSSRSAAQSSDVASPNLLQPQPHPEIPIIAQPSTRQLFGFLLNILCCAMVADGRASKIEKIRIKSIMKKLRAPWTSDEVDERIASFIGEVQSKGFPKVLNESLRSVKWFRGQDRKEVLLKSIRAERLSMKTDSDQAVSVSQQSVDANREMICEARKAGKFALLGAFVKLSGPGWLQSAITLGGGSLAGALYLGVVGGYSLLWVQLMAIVFGVIMLCAISYASLSTGERPFKSIGQHINPVLAWGWALATLAANMVWSLPQFSLATAVVQQNLLPDAVGANSAMGDNAGKALICGIILVLAVSIVWVYDSGGRGIRIFDTVLKIMVALIVLSFFGVVVQLATSEDGLPWNEIFAGFVPNLSQWSSPASSFEPYIVASGEAYRSFWTDEIVHPAAERDDRGHRHRRGHQHDVPLAVLDVESRLG</sequence>
<accession>A0A9P1BDU7</accession>
<dbReference type="Pfam" id="PF07394">
    <property type="entry name" value="DUF1501"/>
    <property type="match status" value="1"/>
</dbReference>
<dbReference type="CDD" id="cd19100">
    <property type="entry name" value="AKR_unchar"/>
    <property type="match status" value="1"/>
</dbReference>